<proteinExistence type="inferred from homology"/>
<feature type="domain" description="RNA polymerase sigma factor 70 region 4 type 2" evidence="6">
    <location>
        <begin position="98"/>
        <end position="146"/>
    </location>
</feature>
<dbReference type="AlphaFoldDB" id="A0A0H4PIP3"/>
<dbReference type="InterPro" id="IPR007627">
    <property type="entry name" value="RNA_pol_sigma70_r2"/>
</dbReference>
<evidence type="ECO:0000256" key="3">
    <source>
        <dbReference type="ARBA" id="ARBA00023082"/>
    </source>
</evidence>
<accession>A0A0H4PIP3</accession>
<dbReference type="KEGG" id="camu:CA2015_4653"/>
<comment type="similarity">
    <text evidence="1">Belongs to the sigma-70 factor family. ECF subfamily.</text>
</comment>
<evidence type="ECO:0000313" key="7">
    <source>
        <dbReference type="EMBL" id="AKP53984.1"/>
    </source>
</evidence>
<keyword evidence="8" id="KW-1185">Reference proteome</keyword>
<dbReference type="STRING" id="320787.CA2015_4653"/>
<evidence type="ECO:0000313" key="8">
    <source>
        <dbReference type="Proteomes" id="UP000036520"/>
    </source>
</evidence>
<dbReference type="PANTHER" id="PTHR43133">
    <property type="entry name" value="RNA POLYMERASE ECF-TYPE SIGMA FACTO"/>
    <property type="match status" value="1"/>
</dbReference>
<feature type="domain" description="RNA polymerase sigma-70 region 2" evidence="5">
    <location>
        <begin position="2"/>
        <end position="68"/>
    </location>
</feature>
<keyword evidence="4" id="KW-0804">Transcription</keyword>
<gene>
    <name evidence="7" type="ORF">CA2015_4653</name>
</gene>
<protein>
    <submittedName>
        <fullName evidence="7">RNA polymerase ECF-type sigma factor</fullName>
    </submittedName>
</protein>
<dbReference type="GO" id="GO:0006352">
    <property type="term" value="P:DNA-templated transcription initiation"/>
    <property type="evidence" value="ECO:0007669"/>
    <property type="project" value="InterPro"/>
</dbReference>
<evidence type="ECO:0000256" key="2">
    <source>
        <dbReference type="ARBA" id="ARBA00023015"/>
    </source>
</evidence>
<dbReference type="Proteomes" id="UP000036520">
    <property type="component" value="Chromosome"/>
</dbReference>
<evidence type="ECO:0000259" key="6">
    <source>
        <dbReference type="Pfam" id="PF08281"/>
    </source>
</evidence>
<dbReference type="InterPro" id="IPR013249">
    <property type="entry name" value="RNA_pol_sigma70_r4_t2"/>
</dbReference>
<reference evidence="7 8" key="1">
    <citation type="submission" date="2015-07" db="EMBL/GenBank/DDBJ databases">
        <authorList>
            <person name="Kim K.M."/>
        </authorList>
    </citation>
    <scope>NUCLEOTIDE SEQUENCE [LARGE SCALE GENOMIC DNA]</scope>
    <source>
        <strain evidence="7 8">KCTC 12363</strain>
    </source>
</reference>
<dbReference type="GO" id="GO:0003677">
    <property type="term" value="F:DNA binding"/>
    <property type="evidence" value="ECO:0007669"/>
    <property type="project" value="InterPro"/>
</dbReference>
<dbReference type="EMBL" id="CP012040">
    <property type="protein sequence ID" value="AKP53984.1"/>
    <property type="molecule type" value="Genomic_DNA"/>
</dbReference>
<organism evidence="7 8">
    <name type="scientific">Cyclobacterium amurskyense</name>
    <dbReference type="NCBI Taxonomy" id="320787"/>
    <lineage>
        <taxon>Bacteria</taxon>
        <taxon>Pseudomonadati</taxon>
        <taxon>Bacteroidota</taxon>
        <taxon>Cytophagia</taxon>
        <taxon>Cytophagales</taxon>
        <taxon>Cyclobacteriaceae</taxon>
        <taxon>Cyclobacterium</taxon>
    </lineage>
</organism>
<dbReference type="SUPFAM" id="SSF88659">
    <property type="entry name" value="Sigma3 and sigma4 domains of RNA polymerase sigma factors"/>
    <property type="match status" value="1"/>
</dbReference>
<dbReference type="InterPro" id="IPR036388">
    <property type="entry name" value="WH-like_DNA-bd_sf"/>
</dbReference>
<dbReference type="InterPro" id="IPR013324">
    <property type="entry name" value="RNA_pol_sigma_r3/r4-like"/>
</dbReference>
<keyword evidence="3" id="KW-0731">Sigma factor</keyword>
<dbReference type="SUPFAM" id="SSF88946">
    <property type="entry name" value="Sigma2 domain of RNA polymerase sigma factors"/>
    <property type="match status" value="1"/>
</dbReference>
<dbReference type="InterPro" id="IPR013325">
    <property type="entry name" value="RNA_pol_sigma_r2"/>
</dbReference>
<dbReference type="Pfam" id="PF04542">
    <property type="entry name" value="Sigma70_r2"/>
    <property type="match status" value="1"/>
</dbReference>
<dbReference type="InterPro" id="IPR014284">
    <property type="entry name" value="RNA_pol_sigma-70_dom"/>
</dbReference>
<evidence type="ECO:0000256" key="4">
    <source>
        <dbReference type="ARBA" id="ARBA00023163"/>
    </source>
</evidence>
<dbReference type="Gene3D" id="1.10.10.10">
    <property type="entry name" value="Winged helix-like DNA-binding domain superfamily/Winged helix DNA-binding domain"/>
    <property type="match status" value="1"/>
</dbReference>
<dbReference type="PANTHER" id="PTHR43133:SF46">
    <property type="entry name" value="RNA POLYMERASE SIGMA-70 FACTOR ECF SUBFAMILY"/>
    <property type="match status" value="1"/>
</dbReference>
<dbReference type="GO" id="GO:0016987">
    <property type="term" value="F:sigma factor activity"/>
    <property type="evidence" value="ECO:0007669"/>
    <property type="project" value="UniProtKB-KW"/>
</dbReference>
<dbReference type="InterPro" id="IPR039425">
    <property type="entry name" value="RNA_pol_sigma-70-like"/>
</dbReference>
<dbReference type="Pfam" id="PF08281">
    <property type="entry name" value="Sigma70_r4_2"/>
    <property type="match status" value="1"/>
</dbReference>
<dbReference type="NCBIfam" id="TIGR02937">
    <property type="entry name" value="sigma70-ECF"/>
    <property type="match status" value="1"/>
</dbReference>
<sequence>MLYQRHFDSVFGYVYKVMQDRETSEDVVQNIFISIWKKPPNLSHPTVLFYLIGAARNQIAKEIRKNKWSKEQLDFIKNTKGICSTDEYLEERETRKLLESGIQKLPAKCRNVFTLSRFSYLSNKQISEKLGISVFTVENHIKRALYLLRQSLEFIVICLVSWC</sequence>
<keyword evidence="2" id="KW-0805">Transcription regulation</keyword>
<evidence type="ECO:0000259" key="5">
    <source>
        <dbReference type="Pfam" id="PF04542"/>
    </source>
</evidence>
<evidence type="ECO:0000256" key="1">
    <source>
        <dbReference type="ARBA" id="ARBA00010641"/>
    </source>
</evidence>
<name>A0A0H4PIP3_9BACT</name>
<dbReference type="Gene3D" id="1.10.1740.10">
    <property type="match status" value="1"/>
</dbReference>